<reference evidence="1 2" key="1">
    <citation type="submission" date="2019-12" db="EMBL/GenBank/DDBJ databases">
        <authorList>
            <person name="Alioto T."/>
            <person name="Alioto T."/>
            <person name="Gomez Garrido J."/>
        </authorList>
    </citation>
    <scope>NUCLEOTIDE SEQUENCE [LARGE SCALE GENOMIC DNA]</scope>
</reference>
<evidence type="ECO:0000313" key="1">
    <source>
        <dbReference type="EMBL" id="CAA2976176.1"/>
    </source>
</evidence>
<accession>A0A8S0RCC8</accession>
<evidence type="ECO:0000313" key="2">
    <source>
        <dbReference type="Proteomes" id="UP000594638"/>
    </source>
</evidence>
<organism evidence="1 2">
    <name type="scientific">Olea europaea subsp. europaea</name>
    <dbReference type="NCBI Taxonomy" id="158383"/>
    <lineage>
        <taxon>Eukaryota</taxon>
        <taxon>Viridiplantae</taxon>
        <taxon>Streptophyta</taxon>
        <taxon>Embryophyta</taxon>
        <taxon>Tracheophyta</taxon>
        <taxon>Spermatophyta</taxon>
        <taxon>Magnoliopsida</taxon>
        <taxon>eudicotyledons</taxon>
        <taxon>Gunneridae</taxon>
        <taxon>Pentapetalae</taxon>
        <taxon>asterids</taxon>
        <taxon>lamiids</taxon>
        <taxon>Lamiales</taxon>
        <taxon>Oleaceae</taxon>
        <taxon>Oleeae</taxon>
        <taxon>Olea</taxon>
    </lineage>
</organism>
<sequence length="92" mass="10661">MSKWARRVIVNYWKAGVIEGEILGFQFRVSIYKQITNPTWLSTWTLAIGEKEPQTVKESVIATATKIERSKRDSDRDEFGLLATDVVDNWDR</sequence>
<proteinExistence type="predicted"/>
<gene>
    <name evidence="1" type="ORF">OLEA9_A030924</name>
</gene>
<dbReference type="Gramene" id="OE9A030924T1">
    <property type="protein sequence ID" value="OE9A030924C1"/>
    <property type="gene ID" value="OE9A030924"/>
</dbReference>
<protein>
    <submittedName>
        <fullName evidence="1">Uncharacterized protein</fullName>
    </submittedName>
</protein>
<dbReference type="Proteomes" id="UP000594638">
    <property type="component" value="Unassembled WGS sequence"/>
</dbReference>
<dbReference type="EMBL" id="CACTIH010002374">
    <property type="protein sequence ID" value="CAA2976176.1"/>
    <property type="molecule type" value="Genomic_DNA"/>
</dbReference>
<keyword evidence="2" id="KW-1185">Reference proteome</keyword>
<dbReference type="AlphaFoldDB" id="A0A8S0RCC8"/>
<name>A0A8S0RCC8_OLEEU</name>
<comment type="caution">
    <text evidence="1">The sequence shown here is derived from an EMBL/GenBank/DDBJ whole genome shotgun (WGS) entry which is preliminary data.</text>
</comment>